<proteinExistence type="predicted"/>
<keyword evidence="2" id="KW-0378">Hydrolase</keyword>
<organism evidence="2 3">
    <name type="scientific">Catellicoccus marimammalium M35/04/3</name>
    <dbReference type="NCBI Taxonomy" id="1234409"/>
    <lineage>
        <taxon>Bacteria</taxon>
        <taxon>Bacillati</taxon>
        <taxon>Bacillota</taxon>
        <taxon>Bacilli</taxon>
        <taxon>Lactobacillales</taxon>
        <taxon>Enterococcaceae</taxon>
        <taxon>Catellicoccus</taxon>
    </lineage>
</organism>
<evidence type="ECO:0000313" key="3">
    <source>
        <dbReference type="Proteomes" id="UP000016057"/>
    </source>
</evidence>
<evidence type="ECO:0000259" key="1">
    <source>
        <dbReference type="Pfam" id="PF03372"/>
    </source>
</evidence>
<dbReference type="PATRIC" id="fig|1234409.3.peg.464"/>
<dbReference type="GO" id="GO:0016020">
    <property type="term" value="C:membrane"/>
    <property type="evidence" value="ECO:0007669"/>
    <property type="project" value="GOC"/>
</dbReference>
<dbReference type="Pfam" id="PF03372">
    <property type="entry name" value="Exo_endo_phos"/>
    <property type="match status" value="1"/>
</dbReference>
<feature type="domain" description="Endonuclease/exonuclease/phosphatase" evidence="1">
    <location>
        <begin position="18"/>
        <end position="267"/>
    </location>
</feature>
<dbReference type="eggNOG" id="COG3568">
    <property type="taxonomic scope" value="Bacteria"/>
</dbReference>
<dbReference type="PANTHER" id="PTHR14859:SF15">
    <property type="entry name" value="ENDONUCLEASE_EXONUCLEASE_PHOSPHATASE DOMAIN-CONTAINING PROTEIN"/>
    <property type="match status" value="1"/>
</dbReference>
<name>K8Z9Y2_9ENTE</name>
<dbReference type="InterPro" id="IPR051916">
    <property type="entry name" value="GPI-anchor_lipid_remodeler"/>
</dbReference>
<comment type="caution">
    <text evidence="2">The sequence shown here is derived from an EMBL/GenBank/DDBJ whole genome shotgun (WGS) entry which is preliminary data.</text>
</comment>
<dbReference type="STRING" id="1234409.C683_0496"/>
<dbReference type="GO" id="GO:0008311">
    <property type="term" value="F:double-stranded DNA 3'-5' DNA exonuclease activity"/>
    <property type="evidence" value="ECO:0007669"/>
    <property type="project" value="UniProtKB-EC"/>
</dbReference>
<dbReference type="RefSeq" id="WP_009489318.1">
    <property type="nucleotide sequence ID" value="NZ_AMYT01000011.1"/>
</dbReference>
<dbReference type="Proteomes" id="UP000016057">
    <property type="component" value="Unassembled WGS sequence"/>
</dbReference>
<dbReference type="EC" id="3.1.11.2" evidence="2"/>
<dbReference type="GO" id="GO:0006506">
    <property type="term" value="P:GPI anchor biosynthetic process"/>
    <property type="evidence" value="ECO:0007669"/>
    <property type="project" value="TreeGrafter"/>
</dbReference>
<dbReference type="SUPFAM" id="SSF56219">
    <property type="entry name" value="DNase I-like"/>
    <property type="match status" value="1"/>
</dbReference>
<accession>K8Z9Y2</accession>
<protein>
    <submittedName>
        <fullName evidence="2">Exodeoxyribonuclease III</fullName>
        <ecNumber evidence="2">3.1.11.2</ecNumber>
    </submittedName>
</protein>
<dbReference type="CDD" id="cd09079">
    <property type="entry name" value="RgfB-like"/>
    <property type="match status" value="1"/>
</dbReference>
<keyword evidence="3" id="KW-1185">Reference proteome</keyword>
<reference evidence="2 3" key="1">
    <citation type="journal article" date="2013" name="Genome Announc.">
        <title>Draft Genome Sequence of Catellicoccus marimammalium, a Novel Species Commonly Found in Gull Feces.</title>
        <authorList>
            <person name="Weigand M.R."/>
            <person name="Ryu H."/>
            <person name="Bozcek L."/>
            <person name="Konstantinidis K.T."/>
            <person name="Santo Domingo J.W."/>
        </authorList>
    </citation>
    <scope>NUCLEOTIDE SEQUENCE [LARGE SCALE GENOMIC DNA]</scope>
    <source>
        <strain evidence="2 3">M35/04/3</strain>
    </source>
</reference>
<dbReference type="EMBL" id="AMYT01000011">
    <property type="protein sequence ID" value="EKU27715.1"/>
    <property type="molecule type" value="Genomic_DNA"/>
</dbReference>
<dbReference type="PANTHER" id="PTHR14859">
    <property type="entry name" value="CALCOFLUOR WHITE HYPERSENSITIVE PROTEIN PRECURSOR"/>
    <property type="match status" value="1"/>
</dbReference>
<gene>
    <name evidence="2" type="ORF">C683_0496</name>
</gene>
<dbReference type="InterPro" id="IPR036691">
    <property type="entry name" value="Endo/exonu/phosph_ase_sf"/>
</dbReference>
<dbReference type="AlphaFoldDB" id="K8Z9Y2"/>
<dbReference type="OrthoDB" id="9812537at2"/>
<dbReference type="InterPro" id="IPR005135">
    <property type="entry name" value="Endo/exonuclease/phosphatase"/>
</dbReference>
<evidence type="ECO:0000313" key="2">
    <source>
        <dbReference type="EMBL" id="EKU27715.1"/>
    </source>
</evidence>
<sequence length="287" mass="33036">MKLLTLNTHSWLEADALEKMDEIAQMIASQSFDVIALQEVNQSVNAPIVHSPFHFSPNSQGHPIRQDNFALQLVQKLESDYHCTYYWTYAYNHIAYDRYEEGVVLLSKTPFQNVMVYPLSKITDPNDYHTRVLVGAEIKIQNQIFDFYSLHASWWVSPEGFSCFPYEVEKLKEVQQNSSHPVFLMGDFNNPSHIQGEGYSALQKDWWDSYSLAKETCGKYTVMNNIAGWDDNQGGLRIDFIMMSQKFPISLAKVYFDGKNGKIVSDHFGYGVDLLLTNMDKRKDAKL</sequence>
<dbReference type="Gene3D" id="3.60.10.10">
    <property type="entry name" value="Endonuclease/exonuclease/phosphatase"/>
    <property type="match status" value="1"/>
</dbReference>